<comment type="function">
    <text evidence="6">Catalyzes the GTP-dependent phosphorylation of 5-hydroxy-L-lysine.</text>
</comment>
<keyword evidence="11" id="KW-1185">Reference proteome</keyword>
<evidence type="ECO:0000259" key="9">
    <source>
        <dbReference type="Pfam" id="PF01636"/>
    </source>
</evidence>
<dbReference type="PANTHER" id="PTHR21064:SF1">
    <property type="entry name" value="HYDROXYLYSINE KINASE"/>
    <property type="match status" value="1"/>
</dbReference>
<evidence type="ECO:0000256" key="3">
    <source>
        <dbReference type="ARBA" id="ARBA00022679"/>
    </source>
</evidence>
<dbReference type="InterPro" id="IPR011009">
    <property type="entry name" value="Kinase-like_dom_sf"/>
</dbReference>
<feature type="domain" description="Aminoglycoside phosphotransferase" evidence="9">
    <location>
        <begin position="41"/>
        <end position="260"/>
    </location>
</feature>
<evidence type="ECO:0000256" key="4">
    <source>
        <dbReference type="ARBA" id="ARBA00022777"/>
    </source>
</evidence>
<dbReference type="SUPFAM" id="SSF56112">
    <property type="entry name" value="Protein kinase-like (PK-like)"/>
    <property type="match status" value="1"/>
</dbReference>
<evidence type="ECO:0000256" key="7">
    <source>
        <dbReference type="ARBA" id="ARBA00038873"/>
    </source>
</evidence>
<organism evidence="10 11">
    <name type="scientific">Chelatococcus caeni</name>
    <dbReference type="NCBI Taxonomy" id="1348468"/>
    <lineage>
        <taxon>Bacteria</taxon>
        <taxon>Pseudomonadati</taxon>
        <taxon>Pseudomonadota</taxon>
        <taxon>Alphaproteobacteria</taxon>
        <taxon>Hyphomicrobiales</taxon>
        <taxon>Chelatococcaceae</taxon>
        <taxon>Chelatococcus</taxon>
    </lineage>
</organism>
<evidence type="ECO:0000256" key="8">
    <source>
        <dbReference type="ARBA" id="ARBA00040505"/>
    </source>
</evidence>
<dbReference type="EMBL" id="JACIEN010000005">
    <property type="protein sequence ID" value="MBB4018862.1"/>
    <property type="molecule type" value="Genomic_DNA"/>
</dbReference>
<protein>
    <recommendedName>
        <fullName evidence="8">Hydroxylysine kinase</fullName>
        <ecNumber evidence="7">2.7.1.81</ecNumber>
    </recommendedName>
</protein>
<dbReference type="Pfam" id="PF01636">
    <property type="entry name" value="APH"/>
    <property type="match status" value="1"/>
</dbReference>
<dbReference type="Gene3D" id="3.90.1200.10">
    <property type="match status" value="1"/>
</dbReference>
<dbReference type="GO" id="GO:0005737">
    <property type="term" value="C:cytoplasm"/>
    <property type="evidence" value="ECO:0007669"/>
    <property type="project" value="UniProtKB-SubCell"/>
</dbReference>
<keyword evidence="2" id="KW-0963">Cytoplasm</keyword>
<sequence>MMTSPRTRPPAGDLLATGVPPLDAAEAERLARVHFGLAVTARPLTGERDSNFLVTDADGRRLVLKLGNPAEERAVIDFQTRALQHARSRDPHLPLPQPVPARDGALMVDIPGPSGARVLRILSYLDGLPLPEAPRSPAQRRAIGALLARLDRALGDFTHPAADHALLWDLQQAAKVRELFPHLPPGRDHGLPRRFLDAFEEHALPALPGLRRQVIHNDANPHNLLVARDAPEVVTGLIDFGDMVRAPLVQELAVAAAYQLLDEGHPLAGAADVVAGFAQGMALGPEELAVLFDLIATRLVLIVAIGGWRAARYPDNAAYILRNNAAAWTGLERLAALTRDEARAFLAAAARGDSP</sequence>
<name>A0A840C4A9_9HYPH</name>
<dbReference type="GO" id="GO:0047992">
    <property type="term" value="F:hydroxylysine kinase activity"/>
    <property type="evidence" value="ECO:0007669"/>
    <property type="project" value="UniProtKB-EC"/>
</dbReference>
<proteinExistence type="predicted"/>
<accession>A0A840C4A9</accession>
<reference evidence="10 11" key="1">
    <citation type="submission" date="2020-08" db="EMBL/GenBank/DDBJ databases">
        <title>Genomic Encyclopedia of Type Strains, Phase IV (KMG-IV): sequencing the most valuable type-strain genomes for metagenomic binning, comparative biology and taxonomic classification.</title>
        <authorList>
            <person name="Goeker M."/>
        </authorList>
    </citation>
    <scope>NUCLEOTIDE SEQUENCE [LARGE SCALE GENOMIC DNA]</scope>
    <source>
        <strain evidence="10 11">DSM 103737</strain>
    </source>
</reference>
<dbReference type="PANTHER" id="PTHR21064">
    <property type="entry name" value="AMINOGLYCOSIDE PHOSPHOTRANSFERASE DOMAIN-CONTAINING PROTEIN-RELATED"/>
    <property type="match status" value="1"/>
</dbReference>
<comment type="catalytic activity">
    <reaction evidence="5">
        <text>(5R)-5-hydroxy-L-lysine + GTP = (5R)-5-phosphooxy-L-lysine + GDP + H(+)</text>
        <dbReference type="Rhea" id="RHEA:19049"/>
        <dbReference type="ChEBI" id="CHEBI:15378"/>
        <dbReference type="ChEBI" id="CHEBI:37565"/>
        <dbReference type="ChEBI" id="CHEBI:57882"/>
        <dbReference type="ChEBI" id="CHEBI:58189"/>
        <dbReference type="ChEBI" id="CHEBI:58357"/>
        <dbReference type="EC" id="2.7.1.81"/>
    </reaction>
</comment>
<evidence type="ECO:0000313" key="11">
    <source>
        <dbReference type="Proteomes" id="UP000577362"/>
    </source>
</evidence>
<gene>
    <name evidence="10" type="ORF">GGR16_003909</name>
</gene>
<keyword evidence="3" id="KW-0808">Transferase</keyword>
<evidence type="ECO:0000256" key="1">
    <source>
        <dbReference type="ARBA" id="ARBA00004496"/>
    </source>
</evidence>
<dbReference type="EC" id="2.7.1.81" evidence="7"/>
<comment type="subcellular location">
    <subcellularLocation>
        <location evidence="1">Cytoplasm</location>
    </subcellularLocation>
</comment>
<evidence type="ECO:0000313" key="10">
    <source>
        <dbReference type="EMBL" id="MBB4018862.1"/>
    </source>
</evidence>
<comment type="caution">
    <text evidence="10">The sequence shown here is derived from an EMBL/GenBank/DDBJ whole genome shotgun (WGS) entry which is preliminary data.</text>
</comment>
<evidence type="ECO:0000256" key="5">
    <source>
        <dbReference type="ARBA" id="ARBA00036820"/>
    </source>
</evidence>
<evidence type="ECO:0000256" key="6">
    <source>
        <dbReference type="ARBA" id="ARBA00037368"/>
    </source>
</evidence>
<dbReference type="InterPro" id="IPR002575">
    <property type="entry name" value="Aminoglycoside_PTrfase"/>
</dbReference>
<dbReference type="InterPro" id="IPR050249">
    <property type="entry name" value="Pseudomonas-type_ThrB"/>
</dbReference>
<dbReference type="AlphaFoldDB" id="A0A840C4A9"/>
<keyword evidence="4 10" id="KW-0418">Kinase</keyword>
<evidence type="ECO:0000256" key="2">
    <source>
        <dbReference type="ARBA" id="ARBA00022490"/>
    </source>
</evidence>
<dbReference type="Proteomes" id="UP000577362">
    <property type="component" value="Unassembled WGS sequence"/>
</dbReference>
<dbReference type="RefSeq" id="WP_210289635.1">
    <property type="nucleotide sequence ID" value="NZ_JACIEN010000005.1"/>
</dbReference>